<keyword evidence="3" id="KW-0175">Coiled coil</keyword>
<feature type="coiled-coil region" evidence="3">
    <location>
        <begin position="198"/>
        <end position="232"/>
    </location>
</feature>
<dbReference type="InterPro" id="IPR014721">
    <property type="entry name" value="Ribsml_uS5_D2-typ_fold_subgr"/>
</dbReference>
<dbReference type="PRINTS" id="PR00830">
    <property type="entry name" value="ENDOLAPTASE"/>
</dbReference>
<feature type="active site" evidence="2">
    <location>
        <position position="696"/>
    </location>
</feature>
<evidence type="ECO:0000313" key="6">
    <source>
        <dbReference type="Proteomes" id="UP000325372"/>
    </source>
</evidence>
<dbReference type="GO" id="GO:0005524">
    <property type="term" value="F:ATP binding"/>
    <property type="evidence" value="ECO:0007669"/>
    <property type="project" value="InterPro"/>
</dbReference>
<dbReference type="InterPro" id="IPR020568">
    <property type="entry name" value="Ribosomal_Su5_D2-typ_SF"/>
</dbReference>
<dbReference type="GO" id="GO:0004252">
    <property type="term" value="F:serine-type endopeptidase activity"/>
    <property type="evidence" value="ECO:0007669"/>
    <property type="project" value="UniProtKB-UniRule"/>
</dbReference>
<dbReference type="PROSITE" id="PS51786">
    <property type="entry name" value="LON_PROTEOLYTIC"/>
    <property type="match status" value="1"/>
</dbReference>
<sequence length="794" mass="86116">MDHPSKLSADALRWQFDDTQLNFSTTAEVDPAEGIVGQPIAIEAMRFGIECDAPGQNIYVRGLTGTGRMTLVRSVLNELKPKPRRRLDRCYVHNFTQPDRPRLLTLPAGHGPRLRRMMREKGEFIDTRLGEVLESPASMAARQAIQEDTQRKVSEITGPLEAELKADGLALVPMQTGPVSRAVIFPMRDGEPVPPEQLRKLVNEGQVSEEEAEALLKKISEHSKRLEKVTLDVGKTFQAGKDSLQAYVEKEIGQVLERLFEPVRETFPQDAVRTFLDEVVADITENRMPGNASENLPDATDIYGVNVICSHGDCDREGPIITENNPTVTNLLGGVEPDFVAGGQVVANYKGVRAGALVRADGGFLVLDANDVLTEPGAWRLLMRALRTRSVEIVPAELGWPLTSQSLKPEPIDVEVRVILLGNGHLYYQLDQYDQDFSDLFKVLADFDDQIERSPQGVQQYAGVVAYICEMEGLPHFSAAGVAALAEHGARIAARHDKITARFGRVADITREAAFIARKAGQETVGREHVEETIRRTRYRGSLPSKRFQEMISDRTLRIETDGAVAGQINGLAVIHAGPLSYGFPARITATVGPGRAGVIDIEGAAALSGSIHTKGFHILGGLLRYILRADHPLAFSASIAFEQSYGGIDGDSASGAEFCCLVSALTGAPINQGLAMTGAIDQRGHLQAIGGVNEKVDGFFDACVSQGLTGEQGVIIPRANAGDLMLRQDVVDAVADGRFHVYAVEFIGEALEVLTGVPAGDPESGEPYPADTLYGRARQRSAEFSGMSIARKS</sequence>
<keyword evidence="1 2" id="KW-0645">Protease</keyword>
<dbReference type="Gene3D" id="3.40.50.300">
    <property type="entry name" value="P-loop containing nucleotide triphosphate hydrolases"/>
    <property type="match status" value="2"/>
</dbReference>
<dbReference type="AlphaFoldDB" id="A0A5N0TB33"/>
<keyword evidence="2" id="KW-0720">Serine protease</keyword>
<name>A0A5N0TB33_9GAMM</name>
<reference evidence="5 6" key="1">
    <citation type="submission" date="2019-09" db="EMBL/GenBank/DDBJ databases">
        <title>Wenzhouxiangella sp. Genome sequencing and assembly.</title>
        <authorList>
            <person name="Zhang R."/>
        </authorList>
    </citation>
    <scope>NUCLEOTIDE SEQUENCE [LARGE SCALE GENOMIC DNA]</scope>
    <source>
        <strain evidence="5 6">W260</strain>
    </source>
</reference>
<dbReference type="InterPro" id="IPR008269">
    <property type="entry name" value="Lon_proteolytic"/>
</dbReference>
<dbReference type="Pfam" id="PF20436">
    <property type="entry name" value="LonB_AAA-LID"/>
    <property type="match status" value="1"/>
</dbReference>
<proteinExistence type="inferred from homology"/>
<comment type="similarity">
    <text evidence="2">Belongs to the peptidase S16 family.</text>
</comment>
<evidence type="ECO:0000256" key="1">
    <source>
        <dbReference type="ARBA" id="ARBA00022670"/>
    </source>
</evidence>
<accession>A0A5N0TB33</accession>
<dbReference type="Proteomes" id="UP000325372">
    <property type="component" value="Unassembled WGS sequence"/>
</dbReference>
<feature type="active site" evidence="2">
    <location>
        <position position="653"/>
    </location>
</feature>
<organism evidence="5 6">
    <name type="scientific">Marinihelvus fidelis</name>
    <dbReference type="NCBI Taxonomy" id="2613842"/>
    <lineage>
        <taxon>Bacteria</taxon>
        <taxon>Pseudomonadati</taxon>
        <taxon>Pseudomonadota</taxon>
        <taxon>Gammaproteobacteria</taxon>
        <taxon>Chromatiales</taxon>
        <taxon>Wenzhouxiangellaceae</taxon>
        <taxon>Marinihelvus</taxon>
    </lineage>
</organism>
<dbReference type="Pfam" id="PF13654">
    <property type="entry name" value="AAA_32"/>
    <property type="match status" value="1"/>
</dbReference>
<dbReference type="Pfam" id="PF20437">
    <property type="entry name" value="LonC_helical"/>
    <property type="match status" value="1"/>
</dbReference>
<dbReference type="SUPFAM" id="SSF54211">
    <property type="entry name" value="Ribosomal protein S5 domain 2-like"/>
    <property type="match status" value="1"/>
</dbReference>
<dbReference type="Gene3D" id="1.10.8.60">
    <property type="match status" value="1"/>
</dbReference>
<dbReference type="InterPro" id="IPR027417">
    <property type="entry name" value="P-loop_NTPase"/>
</dbReference>
<evidence type="ECO:0000256" key="3">
    <source>
        <dbReference type="SAM" id="Coils"/>
    </source>
</evidence>
<evidence type="ECO:0000313" key="5">
    <source>
        <dbReference type="EMBL" id="KAA9130549.1"/>
    </source>
</evidence>
<dbReference type="EMBL" id="VYXP01000007">
    <property type="protein sequence ID" value="KAA9130549.1"/>
    <property type="molecule type" value="Genomic_DNA"/>
</dbReference>
<dbReference type="Pfam" id="PF05362">
    <property type="entry name" value="Lon_C"/>
    <property type="match status" value="1"/>
</dbReference>
<comment type="catalytic activity">
    <reaction evidence="2">
        <text>Hydrolysis of proteins in presence of ATP.</text>
        <dbReference type="EC" id="3.4.21.53"/>
    </reaction>
</comment>
<keyword evidence="2" id="KW-0378">Hydrolase</keyword>
<dbReference type="RefSeq" id="WP_150864853.1">
    <property type="nucleotide sequence ID" value="NZ_VYXP01000007.1"/>
</dbReference>
<dbReference type="PANTHER" id="PTHR10046">
    <property type="entry name" value="ATP DEPENDENT LON PROTEASE FAMILY MEMBER"/>
    <property type="match status" value="1"/>
</dbReference>
<dbReference type="Gene3D" id="3.30.230.10">
    <property type="match status" value="1"/>
</dbReference>
<dbReference type="EC" id="3.4.21.53" evidence="2"/>
<dbReference type="SUPFAM" id="SSF52540">
    <property type="entry name" value="P-loop containing nucleoside triphosphate hydrolases"/>
    <property type="match status" value="1"/>
</dbReference>
<dbReference type="InterPro" id="IPR041699">
    <property type="entry name" value="AAA_32"/>
</dbReference>
<dbReference type="GO" id="GO:0004176">
    <property type="term" value="F:ATP-dependent peptidase activity"/>
    <property type="evidence" value="ECO:0007669"/>
    <property type="project" value="UniProtKB-UniRule"/>
</dbReference>
<evidence type="ECO:0000256" key="2">
    <source>
        <dbReference type="PROSITE-ProRule" id="PRU01122"/>
    </source>
</evidence>
<protein>
    <recommendedName>
        <fullName evidence="2">endopeptidase La</fullName>
        <ecNumber evidence="2">3.4.21.53</ecNumber>
    </recommendedName>
</protein>
<feature type="domain" description="Lon proteolytic" evidence="4">
    <location>
        <begin position="563"/>
        <end position="758"/>
    </location>
</feature>
<comment type="caution">
    <text evidence="5">The sequence shown here is derived from an EMBL/GenBank/DDBJ whole genome shotgun (WGS) entry which is preliminary data.</text>
</comment>
<dbReference type="InterPro" id="IPR027065">
    <property type="entry name" value="Lon_Prtase"/>
</dbReference>
<gene>
    <name evidence="5" type="ORF">F3N42_12735</name>
</gene>
<dbReference type="GO" id="GO:0030163">
    <property type="term" value="P:protein catabolic process"/>
    <property type="evidence" value="ECO:0007669"/>
    <property type="project" value="InterPro"/>
</dbReference>
<keyword evidence="6" id="KW-1185">Reference proteome</keyword>
<evidence type="ECO:0000259" key="4">
    <source>
        <dbReference type="PROSITE" id="PS51786"/>
    </source>
</evidence>
<dbReference type="InterPro" id="IPR046844">
    <property type="entry name" value="Lon-like_helical"/>
</dbReference>
<dbReference type="GO" id="GO:0006508">
    <property type="term" value="P:proteolysis"/>
    <property type="evidence" value="ECO:0007669"/>
    <property type="project" value="UniProtKB-KW"/>
</dbReference>
<dbReference type="InterPro" id="IPR046843">
    <property type="entry name" value="LonB_AAA-LID"/>
</dbReference>